<feature type="region of interest" description="Disordered" evidence="6">
    <location>
        <begin position="1"/>
        <end position="36"/>
    </location>
</feature>
<feature type="compositionally biased region" description="Low complexity" evidence="6">
    <location>
        <begin position="1085"/>
        <end position="1099"/>
    </location>
</feature>
<dbReference type="GO" id="GO:0006281">
    <property type="term" value="P:DNA repair"/>
    <property type="evidence" value="ECO:0007669"/>
    <property type="project" value="TreeGrafter"/>
</dbReference>
<feature type="compositionally biased region" description="Polar residues" evidence="6">
    <location>
        <begin position="147"/>
        <end position="157"/>
    </location>
</feature>
<dbReference type="Pfam" id="PF13921">
    <property type="entry name" value="Myb_DNA-bind_6"/>
    <property type="match status" value="1"/>
</dbReference>
<protein>
    <recommendedName>
        <fullName evidence="5">Vacuolar import and degradation protein 21</fullName>
    </recommendedName>
</protein>
<dbReference type="InterPro" id="IPR001005">
    <property type="entry name" value="SANT/Myb"/>
</dbReference>
<reference evidence="9 10" key="1">
    <citation type="journal article" date="2017" name="Mycologia">
        <title>Bifiguratus adelaidae, gen. et sp. nov., a new member of Mucoromycotina in endophytic and soil-dwelling habitats.</title>
        <authorList>
            <person name="Torres-Cruz T.J."/>
            <person name="Billingsley Tobias T.L."/>
            <person name="Almatruk M."/>
            <person name="Hesse C."/>
            <person name="Kuske C.R."/>
            <person name="Desiro A."/>
            <person name="Benucci G.M."/>
            <person name="Bonito G."/>
            <person name="Stajich J.E."/>
            <person name="Dunlap C."/>
            <person name="Arnold A.E."/>
            <person name="Porras-Alfaro A."/>
        </authorList>
    </citation>
    <scope>NUCLEOTIDE SEQUENCE [LARGE SCALE GENOMIC DNA]</scope>
    <source>
        <strain evidence="9 10">AZ0501</strain>
    </source>
</reference>
<dbReference type="SMART" id="SM00573">
    <property type="entry name" value="HSA"/>
    <property type="match status" value="1"/>
</dbReference>
<feature type="compositionally biased region" description="Polar residues" evidence="6">
    <location>
        <begin position="248"/>
        <end position="263"/>
    </location>
</feature>
<feature type="region of interest" description="Disordered" evidence="6">
    <location>
        <begin position="201"/>
        <end position="231"/>
    </location>
</feature>
<dbReference type="PROSITE" id="PS50090">
    <property type="entry name" value="MYB_LIKE"/>
    <property type="match status" value="1"/>
</dbReference>
<feature type="compositionally biased region" description="Basic and acidic residues" evidence="6">
    <location>
        <begin position="220"/>
        <end position="231"/>
    </location>
</feature>
<evidence type="ECO:0000313" key="9">
    <source>
        <dbReference type="EMBL" id="OZJ02938.1"/>
    </source>
</evidence>
<feature type="region of interest" description="Disordered" evidence="6">
    <location>
        <begin position="736"/>
        <end position="819"/>
    </location>
</feature>
<feature type="compositionally biased region" description="Low complexity" evidence="6">
    <location>
        <begin position="1115"/>
        <end position="1127"/>
    </location>
</feature>
<evidence type="ECO:0000256" key="5">
    <source>
        <dbReference type="ARBA" id="ARBA00029670"/>
    </source>
</evidence>
<comment type="subcellular location">
    <subcellularLocation>
        <location evidence="1">Nucleus</location>
    </subcellularLocation>
</comment>
<dbReference type="EMBL" id="MVBO01000115">
    <property type="protein sequence ID" value="OZJ02938.1"/>
    <property type="molecule type" value="Genomic_DNA"/>
</dbReference>
<proteinExistence type="predicted"/>
<comment type="function">
    <text evidence="4">Component of the NuA4 histone acetyltransferase complex which is involved in transcriptional activation of selected genes principally by acetylation of nucleosomal histone H4 and H2A. The NuA4 complex is also involved in DNA repair.</text>
</comment>
<feature type="region of interest" description="Disordered" evidence="6">
    <location>
        <begin position="584"/>
        <end position="605"/>
    </location>
</feature>
<dbReference type="GO" id="GO:0003682">
    <property type="term" value="F:chromatin binding"/>
    <property type="evidence" value="ECO:0007669"/>
    <property type="project" value="TreeGrafter"/>
</dbReference>
<feature type="domain" description="HSA" evidence="8">
    <location>
        <begin position="329"/>
        <end position="402"/>
    </location>
</feature>
<feature type="compositionally biased region" description="Polar residues" evidence="6">
    <location>
        <begin position="456"/>
        <end position="466"/>
    </location>
</feature>
<feature type="compositionally biased region" description="Low complexity" evidence="6">
    <location>
        <begin position="118"/>
        <end position="139"/>
    </location>
</feature>
<gene>
    <name evidence="9" type="ORF">BZG36_04554</name>
</gene>
<feature type="region of interest" description="Disordered" evidence="6">
    <location>
        <begin position="981"/>
        <end position="1006"/>
    </location>
</feature>
<evidence type="ECO:0000313" key="10">
    <source>
        <dbReference type="Proteomes" id="UP000242875"/>
    </source>
</evidence>
<feature type="region of interest" description="Disordered" evidence="6">
    <location>
        <begin position="244"/>
        <end position="264"/>
    </location>
</feature>
<dbReference type="GO" id="GO:0005634">
    <property type="term" value="C:nucleus"/>
    <property type="evidence" value="ECO:0007669"/>
    <property type="project" value="UniProtKB-SubCell"/>
</dbReference>
<accession>A0A261XX88</accession>
<feature type="region of interest" description="Disordered" evidence="6">
    <location>
        <begin position="450"/>
        <end position="477"/>
    </location>
</feature>
<evidence type="ECO:0000256" key="4">
    <source>
        <dbReference type="ARBA" id="ARBA00025178"/>
    </source>
</evidence>
<comment type="caution">
    <text evidence="9">The sequence shown here is derived from an EMBL/GenBank/DDBJ whole genome shotgun (WGS) entry which is preliminary data.</text>
</comment>
<dbReference type="InterPro" id="IPR014012">
    <property type="entry name" value="HSA_dom"/>
</dbReference>
<dbReference type="Proteomes" id="UP000242875">
    <property type="component" value="Unassembled WGS sequence"/>
</dbReference>
<evidence type="ECO:0000259" key="7">
    <source>
        <dbReference type="PROSITE" id="PS50090"/>
    </source>
</evidence>
<dbReference type="PROSITE" id="PS51204">
    <property type="entry name" value="HSA"/>
    <property type="match status" value="1"/>
</dbReference>
<dbReference type="PANTHER" id="PTHR46459">
    <property type="entry name" value="E1A-BINDING PROTEIN P400-RELATED"/>
    <property type="match status" value="1"/>
</dbReference>
<keyword evidence="2" id="KW-0156">Chromatin regulator</keyword>
<evidence type="ECO:0000256" key="1">
    <source>
        <dbReference type="ARBA" id="ARBA00004123"/>
    </source>
</evidence>
<feature type="domain" description="Myb-like" evidence="7">
    <location>
        <begin position="656"/>
        <end position="715"/>
    </location>
</feature>
<dbReference type="GO" id="GO:0006325">
    <property type="term" value="P:chromatin organization"/>
    <property type="evidence" value="ECO:0007669"/>
    <property type="project" value="UniProtKB-KW"/>
</dbReference>
<feature type="compositionally biased region" description="Low complexity" evidence="6">
    <location>
        <begin position="992"/>
        <end position="1006"/>
    </location>
</feature>
<dbReference type="GO" id="GO:0035267">
    <property type="term" value="C:NuA4 histone acetyltransferase complex"/>
    <property type="evidence" value="ECO:0007669"/>
    <property type="project" value="TreeGrafter"/>
</dbReference>
<dbReference type="Pfam" id="PF07529">
    <property type="entry name" value="HSA"/>
    <property type="match status" value="1"/>
</dbReference>
<evidence type="ECO:0000259" key="8">
    <source>
        <dbReference type="PROSITE" id="PS51204"/>
    </source>
</evidence>
<keyword evidence="3" id="KW-0539">Nucleus</keyword>
<feature type="region of interest" description="Disordered" evidence="6">
    <location>
        <begin position="1085"/>
        <end position="1135"/>
    </location>
</feature>
<dbReference type="OrthoDB" id="5364245at2759"/>
<organism evidence="9 10">
    <name type="scientific">Bifiguratus adelaidae</name>
    <dbReference type="NCBI Taxonomy" id="1938954"/>
    <lineage>
        <taxon>Eukaryota</taxon>
        <taxon>Fungi</taxon>
        <taxon>Fungi incertae sedis</taxon>
        <taxon>Mucoromycota</taxon>
        <taxon>Mucoromycotina</taxon>
        <taxon>Endogonomycetes</taxon>
        <taxon>Endogonales</taxon>
        <taxon>Endogonales incertae sedis</taxon>
        <taxon>Bifiguratus</taxon>
    </lineage>
</organism>
<name>A0A261XX88_9FUNG</name>
<evidence type="ECO:0000256" key="3">
    <source>
        <dbReference type="ARBA" id="ARBA00023242"/>
    </source>
</evidence>
<keyword evidence="10" id="KW-1185">Reference proteome</keyword>
<evidence type="ECO:0000256" key="2">
    <source>
        <dbReference type="ARBA" id="ARBA00022853"/>
    </source>
</evidence>
<dbReference type="AlphaFoldDB" id="A0A261XX88"/>
<sequence length="1135" mass="125000">MSQHVSSIDSKESDWRNTTTKVISDGPKSLRDMAESTRQKELKSIVEHRDGLLTELFVLEQAKQQDDGVLNAALVSDAVDEKQLRNYLEQNKLNTWSSSNDSLRKRPEPIITNGGALTSTSHQFHTQTTDTQNNNAQANSPVDSDESSQQGLSSEFSPTRRLKRTLPPPERMVTRGVSGAIRHKSVDEILSAADNHTLGIQAGQKPDKATQGPTTPGAGVERHRDELGRPSKRQLDRVAITMKRQDSRQGYFSPTSKFASLQKPSGRPMDLFSWQFKVSRQPLFKTLQTANKVLSTSDWKIARDELKSLRMLQRVDGLRTNNTWSFRQLKRHRPGPRKRTHWDHLLSEMKWMQTDFKEERRWKMANAFILAHAVLDWHCTDDKQALCVQRRIPEPLSERMEEDSTLPTDEPLTAANIGAEGGQATIVTLDANIKEEDAIKQDVMLTSSPKVGDQSIADQGQTTTEDGAQLEIKDEGNVDASKGSLNITATALATQSPQKDATSELATTYQHYRPAILETDVTSSIFLLFDLGEYSHSVVVQSLFPDLPLYEPPNPETDDPFVDEYEQAKIIAISKFMAKKGVLRPEPSLPRKRRRDETDETEDYFEAERAQEKTRVRLLAGMSRYDNAPLISPIFAPKKLRDVAGPTITQLQPPSGSSKHASTWTDEDDSLLLSLTRQFQYNWDLINETLNSVRGPITGERWRPYDCYMRWKEKEPPTNMASGPVLTGWRTDGLPVTSPAGAIQPASSTSANANKKKDLLRKSGSKPESMRKKQRTYAIFEAIKRTQKKRESQKPTASQPIPEEKSKTHGYSYNGARLPSPLEMSQAKFDRDRRIAQAYIEQRSNMMQANQAAQLGTVRPPHQLPGAAGFPQQRPVQNVVRPGTAVSPTPGRPVIGQPANVGVATSPSQATASAAMTNGRLPQGAVPGNSAARMTPEQIQSFMIRQQQQMQLLQAANGGRPPASNAGMPRLPQNIVGPSSGAQTGVTAAVSAPGTQPQQQTAQQAGNATAQSLNVLNTIAQQNPQLAAQLASQFANNPAAAQVTLQRYIQQIQLRASQGQLQTQSQSVAASAQAQAMQMQMLLAKQRRQAAQNQGNAGASPVQSHAGVARPPQTSAAASPVVNNASPHLGNRSQQ</sequence>
<evidence type="ECO:0000256" key="6">
    <source>
        <dbReference type="SAM" id="MobiDB-lite"/>
    </source>
</evidence>
<dbReference type="PANTHER" id="PTHR46459:SF1">
    <property type="entry name" value="E1A-BINDING PROTEIN P400"/>
    <property type="match status" value="1"/>
</dbReference>
<feature type="region of interest" description="Disordered" evidence="6">
    <location>
        <begin position="97"/>
        <end position="178"/>
    </location>
</feature>